<keyword evidence="1" id="KW-0540">Nuclease</keyword>
<dbReference type="GO" id="GO:0004519">
    <property type="term" value="F:endonuclease activity"/>
    <property type="evidence" value="ECO:0007669"/>
    <property type="project" value="UniProtKB-KW"/>
</dbReference>
<sequence length="154" mass="17955">MVMDRYLLLLFLICLTSSVNASSFEGKVTHIYDGDTLAVSYRGQSFKVRLLYIDAPEHDQRYGSASKSMLQKIVGNRDVRIEYDQKDKYGRLLGLVYLDGYNVNATMVDRGMAWVYRQYSDDARLLELEQRARNTKKGLWHDAAPIAPWKWRHR</sequence>
<dbReference type="PANTHER" id="PTHR12302:SF3">
    <property type="entry name" value="SERINE_THREONINE-PROTEIN KINASE 31"/>
    <property type="match status" value="1"/>
</dbReference>
<dbReference type="OrthoDB" id="7062774at2"/>
<feature type="signal peptide" evidence="4">
    <location>
        <begin position="1"/>
        <end position="21"/>
    </location>
</feature>
<organism evidence="6 7">
    <name type="scientific">Proteobacteria bacterium 228</name>
    <dbReference type="NCBI Taxonomy" id="2083153"/>
    <lineage>
        <taxon>Bacteria</taxon>
        <taxon>Pseudomonadati</taxon>
        <taxon>Pseudomonadota</taxon>
    </lineage>
</organism>
<dbReference type="PROSITE" id="PS50830">
    <property type="entry name" value="TNASE_3"/>
    <property type="match status" value="1"/>
</dbReference>
<evidence type="ECO:0000256" key="1">
    <source>
        <dbReference type="ARBA" id="ARBA00022722"/>
    </source>
</evidence>
<evidence type="ECO:0000256" key="2">
    <source>
        <dbReference type="ARBA" id="ARBA00022759"/>
    </source>
</evidence>
<keyword evidence="4" id="KW-0732">Signal</keyword>
<dbReference type="SMART" id="SM00318">
    <property type="entry name" value="SNc"/>
    <property type="match status" value="1"/>
</dbReference>
<keyword evidence="2" id="KW-0255">Endonuclease</keyword>
<evidence type="ECO:0000256" key="3">
    <source>
        <dbReference type="ARBA" id="ARBA00022801"/>
    </source>
</evidence>
<dbReference type="PROSITE" id="PS01284">
    <property type="entry name" value="TNASE_2"/>
    <property type="match status" value="1"/>
</dbReference>
<gene>
    <name evidence="6" type="ORF">C4K68_27590</name>
</gene>
<dbReference type="SUPFAM" id="SSF50199">
    <property type="entry name" value="Staphylococcal nuclease"/>
    <property type="match status" value="1"/>
</dbReference>
<dbReference type="PANTHER" id="PTHR12302">
    <property type="entry name" value="EBNA2 BINDING PROTEIN P100"/>
    <property type="match status" value="1"/>
</dbReference>
<dbReference type="Pfam" id="PF00565">
    <property type="entry name" value="SNase"/>
    <property type="match status" value="1"/>
</dbReference>
<dbReference type="AlphaFoldDB" id="A0A2S5KHC4"/>
<dbReference type="PROSITE" id="PS01123">
    <property type="entry name" value="TNASE_1"/>
    <property type="match status" value="1"/>
</dbReference>
<accession>A0A2S5KHC4</accession>
<dbReference type="InterPro" id="IPR002071">
    <property type="entry name" value="Thermonucl_AS"/>
</dbReference>
<evidence type="ECO:0000259" key="5">
    <source>
        <dbReference type="PROSITE" id="PS50830"/>
    </source>
</evidence>
<dbReference type="GO" id="GO:0003676">
    <property type="term" value="F:nucleic acid binding"/>
    <property type="evidence" value="ECO:0007669"/>
    <property type="project" value="InterPro"/>
</dbReference>
<dbReference type="Proteomes" id="UP000238196">
    <property type="component" value="Unassembled WGS sequence"/>
</dbReference>
<keyword evidence="3" id="KW-0378">Hydrolase</keyword>
<dbReference type="EMBL" id="PRLP01000167">
    <property type="protein sequence ID" value="PPC74170.1"/>
    <property type="molecule type" value="Genomic_DNA"/>
</dbReference>
<reference evidence="6 7" key="1">
    <citation type="submission" date="2018-02" db="EMBL/GenBank/DDBJ databases">
        <title>novel marine gammaproteobacteria from coastal saline agro ecosystem.</title>
        <authorList>
            <person name="Krishnan R."/>
            <person name="Ramesh Kumar N."/>
        </authorList>
    </citation>
    <scope>NUCLEOTIDE SEQUENCE [LARGE SCALE GENOMIC DNA]</scope>
    <source>
        <strain evidence="6 7">228</strain>
    </source>
</reference>
<dbReference type="InterPro" id="IPR016071">
    <property type="entry name" value="Staphylococal_nuclease_OB-fold"/>
</dbReference>
<dbReference type="InterPro" id="IPR035437">
    <property type="entry name" value="SNase_OB-fold_sf"/>
</dbReference>
<dbReference type="Gene3D" id="2.40.50.90">
    <property type="match status" value="1"/>
</dbReference>
<feature type="chain" id="PRO_5015528500" description="TNase-like domain-containing protein" evidence="4">
    <location>
        <begin position="22"/>
        <end position="154"/>
    </location>
</feature>
<comment type="caution">
    <text evidence="6">The sequence shown here is derived from an EMBL/GenBank/DDBJ whole genome shotgun (WGS) entry which is preliminary data.</text>
</comment>
<name>A0A2S5KHC4_9PROT</name>
<evidence type="ECO:0000256" key="4">
    <source>
        <dbReference type="SAM" id="SignalP"/>
    </source>
</evidence>
<proteinExistence type="predicted"/>
<dbReference type="GO" id="GO:0016787">
    <property type="term" value="F:hydrolase activity"/>
    <property type="evidence" value="ECO:0007669"/>
    <property type="project" value="UniProtKB-KW"/>
</dbReference>
<evidence type="ECO:0000313" key="7">
    <source>
        <dbReference type="Proteomes" id="UP000238196"/>
    </source>
</evidence>
<evidence type="ECO:0000313" key="6">
    <source>
        <dbReference type="EMBL" id="PPC74170.1"/>
    </source>
</evidence>
<protein>
    <recommendedName>
        <fullName evidence="5">TNase-like domain-containing protein</fullName>
    </recommendedName>
</protein>
<feature type="domain" description="TNase-like" evidence="5">
    <location>
        <begin position="22"/>
        <end position="142"/>
    </location>
</feature>